<feature type="transmembrane region" description="Helical" evidence="1">
    <location>
        <begin position="180"/>
        <end position="198"/>
    </location>
</feature>
<feature type="transmembrane region" description="Helical" evidence="1">
    <location>
        <begin position="332"/>
        <end position="354"/>
    </location>
</feature>
<evidence type="ECO:0000313" key="3">
    <source>
        <dbReference type="Proteomes" id="UP000603056"/>
    </source>
</evidence>
<feature type="transmembrane region" description="Helical" evidence="1">
    <location>
        <begin position="219"/>
        <end position="240"/>
    </location>
</feature>
<dbReference type="Proteomes" id="UP000603056">
    <property type="component" value="Unassembled WGS sequence"/>
</dbReference>
<sequence length="367" mass="40099">MTKLILCIDRDDDLGVKAGVTSPVVGREANIDAATKLLLSDPEDSDANTIFGGIKLYDEVTMQEPAEIVSIAGDKNVGIISDGKIASQLDHVIERLQADHVIVVSDGAEDESLMPVVQSRIKVDAVKRVVVRQSAKLESTFYIIKKAIEDPKINHVFFVPIGIASLLYAIFLLIGYPEGAVIAITGAIGTYMLYRSFGLDEPWSNFNASMKQSLTGGKIAFTAGTASIILFVIATVQGAVGFWGCYNHETFTYGYMILLMIFINSSIWWYVSAALSLQFGKIVDLYLSKESFAFAWTHIFFTLATGLLFWGASKYILSISSTIDEFAIDKSAGQQMLALTVIGAFIISVFGVLISTKLTKKDRTNHQ</sequence>
<keyword evidence="1" id="KW-1133">Transmembrane helix</keyword>
<protein>
    <recommendedName>
        <fullName evidence="4">DUF373 family protein</fullName>
    </recommendedName>
</protein>
<gene>
    <name evidence="2" type="ORF">FFODKBPE_00120</name>
</gene>
<feature type="transmembrane region" description="Helical" evidence="1">
    <location>
        <begin position="155"/>
        <end position="174"/>
    </location>
</feature>
<evidence type="ECO:0000313" key="2">
    <source>
        <dbReference type="EMBL" id="CAD6491301.1"/>
    </source>
</evidence>
<dbReference type="EMBL" id="CAJHIP010000003">
    <property type="protein sequence ID" value="CAD6491301.1"/>
    <property type="molecule type" value="Genomic_DNA"/>
</dbReference>
<dbReference type="Pfam" id="PF04123">
    <property type="entry name" value="DUF373"/>
    <property type="match status" value="1"/>
</dbReference>
<dbReference type="AlphaFoldDB" id="A0A811T4M0"/>
<organism evidence="2 3">
    <name type="scientific">Candidatus Argoarchaeum ethanivorans</name>
    <dbReference type="NCBI Taxonomy" id="2608793"/>
    <lineage>
        <taxon>Archaea</taxon>
        <taxon>Methanobacteriati</taxon>
        <taxon>Methanobacteriota</taxon>
        <taxon>Stenosarchaea group</taxon>
        <taxon>Methanomicrobia</taxon>
        <taxon>Methanosarcinales</taxon>
        <taxon>Methanosarcinales incertae sedis</taxon>
        <taxon>GOM Arc I cluster</taxon>
        <taxon>Candidatus Argoarchaeum</taxon>
    </lineage>
</organism>
<evidence type="ECO:0008006" key="4">
    <source>
        <dbReference type="Google" id="ProtNLM"/>
    </source>
</evidence>
<feature type="transmembrane region" description="Helical" evidence="1">
    <location>
        <begin position="252"/>
        <end position="271"/>
    </location>
</feature>
<dbReference type="InterPro" id="IPR007254">
    <property type="entry name" value="DUF373"/>
</dbReference>
<dbReference type="PANTHER" id="PTHR38815">
    <property type="entry name" value="HYPOTHETICAL MEMBRANE PROTEIN, CONSERVED, DUF373 FAMILY"/>
    <property type="match status" value="1"/>
</dbReference>
<evidence type="ECO:0000256" key="1">
    <source>
        <dbReference type="SAM" id="Phobius"/>
    </source>
</evidence>
<reference evidence="2" key="1">
    <citation type="submission" date="2020-10" db="EMBL/GenBank/DDBJ databases">
        <authorList>
            <person name="Hahn C.J."/>
            <person name="Laso-Perez R."/>
            <person name="Vulcano F."/>
            <person name="Vaziourakis K.-M."/>
            <person name="Stokke R."/>
            <person name="Steen I.H."/>
            <person name="Teske A."/>
            <person name="Boetius A."/>
            <person name="Liebeke M."/>
            <person name="Amann R."/>
            <person name="Knittel K."/>
        </authorList>
    </citation>
    <scope>NUCLEOTIDE SEQUENCE</scope>
    <source>
        <strain evidence="2">Gfbio:e3339647-f889-4370-9287-4fb5cb688e4c:AG394J04_GoMArc1</strain>
    </source>
</reference>
<comment type="caution">
    <text evidence="2">The sequence shown here is derived from an EMBL/GenBank/DDBJ whole genome shotgun (WGS) entry which is preliminary data.</text>
</comment>
<name>A0A811T4M0_9EURY</name>
<proteinExistence type="predicted"/>
<keyword evidence="1" id="KW-0812">Transmembrane</keyword>
<feature type="transmembrane region" description="Helical" evidence="1">
    <location>
        <begin position="292"/>
        <end position="312"/>
    </location>
</feature>
<dbReference type="PANTHER" id="PTHR38815:SF1">
    <property type="entry name" value="DUF373 FAMILY PROTEIN"/>
    <property type="match status" value="1"/>
</dbReference>
<accession>A0A811T4M0</accession>
<keyword evidence="1" id="KW-0472">Membrane</keyword>